<name>A0A8H6DPB2_9HYPO</name>
<feature type="region of interest" description="Disordered" evidence="3">
    <location>
        <begin position="1641"/>
        <end position="1750"/>
    </location>
</feature>
<feature type="compositionally biased region" description="Gly residues" evidence="3">
    <location>
        <begin position="1718"/>
        <end position="1737"/>
    </location>
</feature>
<keyword evidence="1" id="KW-0677">Repeat</keyword>
<dbReference type="Pfam" id="PF13540">
    <property type="entry name" value="RCC1_2"/>
    <property type="match status" value="1"/>
</dbReference>
<feature type="compositionally biased region" description="Low complexity" evidence="3">
    <location>
        <begin position="1685"/>
        <end position="1701"/>
    </location>
</feature>
<dbReference type="OrthoDB" id="1893551at2759"/>
<evidence type="ECO:0000259" key="4">
    <source>
        <dbReference type="PROSITE" id="PS50097"/>
    </source>
</evidence>
<accession>A0A8H6DPB2</accession>
<feature type="region of interest" description="Disordered" evidence="3">
    <location>
        <begin position="192"/>
        <end position="239"/>
    </location>
</feature>
<dbReference type="PANTHER" id="PTHR22872">
    <property type="entry name" value="BTK-BINDING PROTEIN-RELATED"/>
    <property type="match status" value="1"/>
</dbReference>
<evidence type="ECO:0000256" key="1">
    <source>
        <dbReference type="ARBA" id="ARBA00022737"/>
    </source>
</evidence>
<dbReference type="CDD" id="cd18186">
    <property type="entry name" value="BTB_POZ_ZBTB_KLHL-like"/>
    <property type="match status" value="1"/>
</dbReference>
<sequence>MTWESDTCPNPAIHKSRKRQMRNSNWKHVVKRKTKFQSFRVTHLGKEIRYWFNLSRQFMEGSFWMDGGVPKKTPLSKNFPPSNDPTRPAPLYALPINRSNARWVATYTDHKQPSQSLRQQPQLLRNFTWACRDPTSVTARCLSRPGEFSGPLPMSHLLWKSYWENDVDRFRRLLAPTSYNAQSLSKSPAIGGTGALFGGSPGLPGTSPRPANKQRRVSGHPQTPGKSKDGNTHLGRTEVNSRDHAGLTVLLRAASSTDPNAHQFVRALIEHPAIDLYVQDPESGWNALHRSLYAGNVSIARLLLEKERVDLTSHNLNAVNKVGLLIKTKDHEGNSPFDVYNSTIAARSLKSLENGSTSDSDADSVDSGGDGLHHMVKTSHGLRSSIDGDELFVFGSNKNVSLGVGDEDDRQYPDRIHLSRPELLVHRLYHSHLDEQDEEAPSSLKLDEIPTLVRNRPLVIQDVSMSKLHSAILTTDPVSNLYVCGVGRGGRLGLGDENTQFRFVPVEGPFIDKKIHQVALGQNHTMAVVDNGELWTWGLNSASQLGYALPPPMKADEEPMSLTPRQVFGSLKKEVVLGVAASANHSVAHTGNSLFTWGRNVGQLALMDADSRSLDIQHTPRKVAASLLAAPIEMVSAIDKATICLLSNHTVWVFSHYGYNLVKFPFPDVFANNISMTRYESGGRREIDHITAGGETIAAVTARGDLFTFHLNDKGDPSQSAASTTNPVKIKNALTQPQCVWDSRKDGVASVGVGEHGSVIICTESGAVWNRVKRTKGKLTGFSGSSGTKRKDFKFQRVPYITNCVAVRSSIFGAFAAIRKDSKVMAEEIEIEEQSLRDDIGSLLCLNDFEAPQHHPEAKGTRKTWEAAIIREKRDPVPYEILRSADIETDLGRWLETNSSRYDDMNMAICSSSLPDIKIPVHSWALSGRSPVLRHALSELRERGSVFSTDSFGLEVVDDKALLTLFEVDIYTVLNVVVHAYQDRFVPVWKYTREAPPLAFRFRQVRTELMKVATNLALPKLEAAVRLQTGVEESLDGDFKQAILDPSFFDDGDIIIELDGEDIMAHSQLLCQRCPFFEALFNGRSQGQWLAGRRDGMDSTEKIRVDLSHIDPETFKYVTSFIYADIGRELFDTVSVSNLDELSELVLDVMSAANELMLDRLSQVCQGLIGKFVTTRNISNLLNEISPCSITEFKDTGLEYICLQLESMLENHLLDDLDEDLLLELDEVVRDNQLARFPFVRSGRAELLLHESHPELAADIDEERQARIKEMAYKASQRDDEKKLSSSFKARMGSLDEGSPLQTPETTRRKSRGGRNEPFSPSLRPKQSQADMIFDMEDEDGSLSAKPRSPLNEAVNLRSPPELDDMPQLPKAWRESKGKELVGSALSPVPHAFSMSPESQPSELGSLKTPGGGMSKPGAPWSASKLATSKLDLKDIMSEASTSALTAGLQAQRKQDAAANKPQTKVSQKERKRQLQALAAAEAAAKDESTNHVPWESVPEGGRPAPWKAASPAPKTSLKQAMSEESNMPKGVSANAKPLVASETRARTATRRTASPDTRFPGQGRTNSSPAIVAGPSTEQQPKKPLVPHSKSYITPAPKAEPTLGFSMADIIGQQKREQEAVKEAVAKRSLQEIQQEQAFQEWWDQESRRTQEEEARRKQKEGREKDKDNKGTKRGGRRGRGVKVKGTGEAATNSGQSGANGSRGGGTAGSSNTNTRGSGGGRGGGGGGGGVGGGRGRGGKGRGNKPQAA</sequence>
<keyword evidence="6" id="KW-1185">Reference proteome</keyword>
<dbReference type="Gene3D" id="3.30.710.10">
    <property type="entry name" value="Potassium Channel Kv1.1, Chain A"/>
    <property type="match status" value="1"/>
</dbReference>
<feature type="compositionally biased region" description="Basic and acidic residues" evidence="3">
    <location>
        <begin position="1646"/>
        <end position="1672"/>
    </location>
</feature>
<dbReference type="Pfam" id="PF12796">
    <property type="entry name" value="Ank_2"/>
    <property type="match status" value="1"/>
</dbReference>
<dbReference type="InterPro" id="IPR000210">
    <property type="entry name" value="BTB/POZ_dom"/>
</dbReference>
<dbReference type="InterPro" id="IPR000408">
    <property type="entry name" value="Reg_chr_condens"/>
</dbReference>
<dbReference type="SMART" id="SM00248">
    <property type="entry name" value="ANK"/>
    <property type="match status" value="2"/>
</dbReference>
<evidence type="ECO:0000313" key="6">
    <source>
        <dbReference type="Proteomes" id="UP000544331"/>
    </source>
</evidence>
<feature type="compositionally biased region" description="Basic residues" evidence="3">
    <location>
        <begin position="1673"/>
        <end position="1684"/>
    </location>
</feature>
<dbReference type="SUPFAM" id="SSF50985">
    <property type="entry name" value="RCC1/BLIP-II"/>
    <property type="match status" value="1"/>
</dbReference>
<dbReference type="InterPro" id="IPR009091">
    <property type="entry name" value="RCC1/BLIP-II"/>
</dbReference>
<dbReference type="SUPFAM" id="SSF54695">
    <property type="entry name" value="POZ domain"/>
    <property type="match status" value="1"/>
</dbReference>
<dbReference type="PROSITE" id="PS50012">
    <property type="entry name" value="RCC1_3"/>
    <property type="match status" value="2"/>
</dbReference>
<dbReference type="PROSITE" id="PS50097">
    <property type="entry name" value="BTB"/>
    <property type="match status" value="1"/>
</dbReference>
<dbReference type="PANTHER" id="PTHR22872:SF2">
    <property type="entry name" value="INHIBITOR OF BRUTON TYROSINE KINASE"/>
    <property type="match status" value="1"/>
</dbReference>
<dbReference type="Pfam" id="PF00651">
    <property type="entry name" value="BTB"/>
    <property type="match status" value="1"/>
</dbReference>
<feature type="compositionally biased region" description="Polar residues" evidence="3">
    <location>
        <begin position="1517"/>
        <end position="1526"/>
    </location>
</feature>
<feature type="region of interest" description="Disordered" evidence="3">
    <location>
        <begin position="352"/>
        <end position="372"/>
    </location>
</feature>
<dbReference type="Gene3D" id="1.25.40.20">
    <property type="entry name" value="Ankyrin repeat-containing domain"/>
    <property type="match status" value="1"/>
</dbReference>
<protein>
    <submittedName>
        <fullName evidence="5">Myosin</fullName>
    </submittedName>
</protein>
<organism evidence="5 6">
    <name type="scientific">Fusarium mundagurra</name>
    <dbReference type="NCBI Taxonomy" id="1567541"/>
    <lineage>
        <taxon>Eukaryota</taxon>
        <taxon>Fungi</taxon>
        <taxon>Dikarya</taxon>
        <taxon>Ascomycota</taxon>
        <taxon>Pezizomycotina</taxon>
        <taxon>Sordariomycetes</taxon>
        <taxon>Hypocreomycetidae</taxon>
        <taxon>Hypocreales</taxon>
        <taxon>Nectriaceae</taxon>
        <taxon>Fusarium</taxon>
        <taxon>Fusarium fujikuroi species complex</taxon>
    </lineage>
</organism>
<feature type="compositionally biased region" description="Basic and acidic residues" evidence="3">
    <location>
        <begin position="226"/>
        <end position="239"/>
    </location>
</feature>
<feature type="compositionally biased region" description="Low complexity" evidence="3">
    <location>
        <begin position="1504"/>
        <end position="1515"/>
    </location>
</feature>
<proteinExistence type="predicted"/>
<feature type="compositionally biased region" description="Gly residues" evidence="3">
    <location>
        <begin position="192"/>
        <end position="202"/>
    </location>
</feature>
<comment type="caution">
    <text evidence="5">The sequence shown here is derived from an EMBL/GenBank/DDBJ whole genome shotgun (WGS) entry which is preliminary data.</text>
</comment>
<dbReference type="Proteomes" id="UP000544331">
    <property type="component" value="Unassembled WGS sequence"/>
</dbReference>
<reference evidence="5 6" key="1">
    <citation type="submission" date="2020-05" db="EMBL/GenBank/DDBJ databases">
        <title>Identification and distribution of gene clusters putatively required for synthesis of sphingolipid metabolism inhibitors in phylogenetically diverse species of the filamentous fungus Fusarium.</title>
        <authorList>
            <person name="Kim H.-S."/>
            <person name="Busman M."/>
            <person name="Brown D.W."/>
            <person name="Divon H."/>
            <person name="Uhlig S."/>
            <person name="Proctor R.H."/>
        </authorList>
    </citation>
    <scope>NUCLEOTIDE SEQUENCE [LARGE SCALE GENOMIC DNA]</scope>
    <source>
        <strain evidence="5 6">NRRL 66235</strain>
    </source>
</reference>
<feature type="region of interest" description="Disordered" evidence="3">
    <location>
        <begin position="1444"/>
        <end position="1602"/>
    </location>
</feature>
<evidence type="ECO:0000256" key="3">
    <source>
        <dbReference type="SAM" id="MobiDB-lite"/>
    </source>
</evidence>
<feature type="compositionally biased region" description="Basic and acidic residues" evidence="3">
    <location>
        <begin position="1272"/>
        <end position="1284"/>
    </location>
</feature>
<feature type="repeat" description="RCC1" evidence="2">
    <location>
        <begin position="532"/>
        <end position="592"/>
    </location>
</feature>
<feature type="region of interest" description="Disordered" evidence="3">
    <location>
        <begin position="1272"/>
        <end position="1423"/>
    </location>
</feature>
<dbReference type="InterPro" id="IPR002110">
    <property type="entry name" value="Ankyrin_rpt"/>
</dbReference>
<dbReference type="InterPro" id="IPR011333">
    <property type="entry name" value="SKP1/BTB/POZ_sf"/>
</dbReference>
<dbReference type="Gene3D" id="2.130.10.30">
    <property type="entry name" value="Regulator of chromosome condensation 1/beta-lactamase-inhibitor protein II"/>
    <property type="match status" value="1"/>
</dbReference>
<dbReference type="SUPFAM" id="SSF48403">
    <property type="entry name" value="Ankyrin repeat"/>
    <property type="match status" value="1"/>
</dbReference>
<evidence type="ECO:0000313" key="5">
    <source>
        <dbReference type="EMBL" id="KAF5722607.1"/>
    </source>
</evidence>
<feature type="domain" description="BTB" evidence="4">
    <location>
        <begin position="1052"/>
        <end position="1125"/>
    </location>
</feature>
<dbReference type="EMBL" id="JAAOAN010000084">
    <property type="protein sequence ID" value="KAF5722607.1"/>
    <property type="molecule type" value="Genomic_DNA"/>
</dbReference>
<feature type="repeat" description="RCC1" evidence="2">
    <location>
        <begin position="479"/>
        <end position="531"/>
    </location>
</feature>
<dbReference type="InterPro" id="IPR051625">
    <property type="entry name" value="Signaling_Regulatory_Domain"/>
</dbReference>
<feature type="region of interest" description="Disordered" evidence="3">
    <location>
        <begin position="1"/>
        <end position="24"/>
    </location>
</feature>
<dbReference type="InterPro" id="IPR036770">
    <property type="entry name" value="Ankyrin_rpt-contain_sf"/>
</dbReference>
<dbReference type="SMART" id="SM00225">
    <property type="entry name" value="BTB"/>
    <property type="match status" value="1"/>
</dbReference>
<evidence type="ECO:0000256" key="2">
    <source>
        <dbReference type="PROSITE-ProRule" id="PRU00235"/>
    </source>
</evidence>
<gene>
    <name evidence="5" type="ORF">FMUND_2669</name>
</gene>